<reference evidence="1" key="1">
    <citation type="journal article" date="2021" name="Mol. Plant Microbe Interact.">
        <title>Telomere to telomere genome assembly of Fusarium musae F31, causal agent of crown rot disease of banana.</title>
        <authorList>
            <person name="Degradi L."/>
            <person name="Tava V."/>
            <person name="Kunova A."/>
            <person name="Cortesi P."/>
            <person name="Saracchi M."/>
            <person name="Pasquali M."/>
        </authorList>
    </citation>
    <scope>NUCLEOTIDE SEQUENCE</scope>
    <source>
        <strain evidence="1">F31</strain>
    </source>
</reference>
<sequence>MTKTLFVNGRILSKTETGLNGKAHFSDCMLIQDDKIVAIGSRNEISQALGSDIQIRDLDQRVILPSFIDGHMHLLLLGT</sequence>
<dbReference type="AlphaFoldDB" id="A0A9P8D8R3"/>
<organism evidence="1 2">
    <name type="scientific">Fusarium musae</name>
    <dbReference type="NCBI Taxonomy" id="1042133"/>
    <lineage>
        <taxon>Eukaryota</taxon>
        <taxon>Fungi</taxon>
        <taxon>Dikarya</taxon>
        <taxon>Ascomycota</taxon>
        <taxon>Pezizomycotina</taxon>
        <taxon>Sordariomycetes</taxon>
        <taxon>Hypocreomycetidae</taxon>
        <taxon>Hypocreales</taxon>
        <taxon>Nectriaceae</taxon>
        <taxon>Fusarium</taxon>
    </lineage>
</organism>
<accession>A0A9P8D8R3</accession>
<dbReference type="InterPro" id="IPR011059">
    <property type="entry name" value="Metal-dep_hydrolase_composite"/>
</dbReference>
<dbReference type="Gene3D" id="2.30.40.10">
    <property type="entry name" value="Urease, subunit C, domain 1"/>
    <property type="match status" value="1"/>
</dbReference>
<dbReference type="Proteomes" id="UP000827133">
    <property type="component" value="Unassembled WGS sequence"/>
</dbReference>
<dbReference type="GO" id="GO:0016810">
    <property type="term" value="F:hydrolase activity, acting on carbon-nitrogen (but not peptide) bonds"/>
    <property type="evidence" value="ECO:0007669"/>
    <property type="project" value="InterPro"/>
</dbReference>
<comment type="caution">
    <text evidence="1">The sequence shown here is derived from an EMBL/GenBank/DDBJ whole genome shotgun (WGS) entry which is preliminary data.</text>
</comment>
<dbReference type="EMBL" id="JAHBCI010000008">
    <property type="protein sequence ID" value="KAG9497432.1"/>
    <property type="molecule type" value="Genomic_DNA"/>
</dbReference>
<dbReference type="RefSeq" id="XP_044676432.1">
    <property type="nucleotide sequence ID" value="XM_044827878.1"/>
</dbReference>
<dbReference type="PANTHER" id="PTHR22642:SF20">
    <property type="entry name" value="AMIDOHYDROLASE 3 DOMAIN-CONTAINING PROTEIN"/>
    <property type="match status" value="1"/>
</dbReference>
<evidence type="ECO:0000313" key="2">
    <source>
        <dbReference type="Proteomes" id="UP000827133"/>
    </source>
</evidence>
<dbReference type="KEGG" id="fmu:J7337_010293"/>
<evidence type="ECO:0008006" key="3">
    <source>
        <dbReference type="Google" id="ProtNLM"/>
    </source>
</evidence>
<evidence type="ECO:0000313" key="1">
    <source>
        <dbReference type="EMBL" id="KAG9497432.1"/>
    </source>
</evidence>
<protein>
    <recommendedName>
        <fullName evidence="3">Amidohydrolase 3 domain-containing protein</fullName>
    </recommendedName>
</protein>
<name>A0A9P8D8R3_9HYPO</name>
<dbReference type="SUPFAM" id="SSF51338">
    <property type="entry name" value="Composite domain of metallo-dependent hydrolases"/>
    <property type="match status" value="1"/>
</dbReference>
<proteinExistence type="predicted"/>
<keyword evidence="2" id="KW-1185">Reference proteome</keyword>
<gene>
    <name evidence="1" type="ORF">J7337_010293</name>
</gene>
<dbReference type="PANTHER" id="PTHR22642">
    <property type="entry name" value="IMIDAZOLONEPROPIONASE"/>
    <property type="match status" value="1"/>
</dbReference>
<dbReference type="GeneID" id="68318149"/>